<evidence type="ECO:0000256" key="2">
    <source>
        <dbReference type="ARBA" id="ARBA00022448"/>
    </source>
</evidence>
<dbReference type="InterPro" id="IPR028325">
    <property type="entry name" value="VG_K_chnl"/>
</dbReference>
<evidence type="ECO:0000256" key="6">
    <source>
        <dbReference type="ARBA" id="ARBA00022882"/>
    </source>
</evidence>
<gene>
    <name evidence="14" type="ORF">Spa11_41620</name>
</gene>
<dbReference type="InterPro" id="IPR027359">
    <property type="entry name" value="Volt_channel_dom_sf"/>
</dbReference>
<evidence type="ECO:0000256" key="11">
    <source>
        <dbReference type="ARBA" id="ARBA00023303"/>
    </source>
</evidence>
<evidence type="ECO:0000256" key="4">
    <source>
        <dbReference type="ARBA" id="ARBA00022692"/>
    </source>
</evidence>
<keyword evidence="9" id="KW-0406">Ion transport</keyword>
<reference evidence="14 15" key="1">
    <citation type="submission" date="2019-02" db="EMBL/GenBank/DDBJ databases">
        <title>Deep-cultivation of Planctomycetes and their phenomic and genomic characterization uncovers novel biology.</title>
        <authorList>
            <person name="Wiegand S."/>
            <person name="Jogler M."/>
            <person name="Boedeker C."/>
            <person name="Pinto D."/>
            <person name="Vollmers J."/>
            <person name="Rivas-Marin E."/>
            <person name="Kohn T."/>
            <person name="Peeters S.H."/>
            <person name="Heuer A."/>
            <person name="Rast P."/>
            <person name="Oberbeckmann S."/>
            <person name="Bunk B."/>
            <person name="Jeske O."/>
            <person name="Meyerdierks A."/>
            <person name="Storesund J.E."/>
            <person name="Kallscheuer N."/>
            <person name="Luecker S."/>
            <person name="Lage O.M."/>
            <person name="Pohl T."/>
            <person name="Merkel B.J."/>
            <person name="Hornburger P."/>
            <person name="Mueller R.-W."/>
            <person name="Bruemmer F."/>
            <person name="Labrenz M."/>
            <person name="Spormann A.M."/>
            <person name="Op den Camp H."/>
            <person name="Overmann J."/>
            <person name="Amann R."/>
            <person name="Jetten M.S.M."/>
            <person name="Mascher T."/>
            <person name="Medema M.H."/>
            <person name="Devos D.P."/>
            <person name="Kaster A.-K."/>
            <person name="Ovreas L."/>
            <person name="Rohde M."/>
            <person name="Galperin M.Y."/>
            <person name="Jogler C."/>
        </authorList>
    </citation>
    <scope>NUCLEOTIDE SEQUENCE [LARGE SCALE GENOMIC DNA]</scope>
    <source>
        <strain evidence="14 15">Spa11</strain>
    </source>
</reference>
<feature type="domain" description="Ion transport" evidence="13">
    <location>
        <begin position="2"/>
        <end position="200"/>
    </location>
</feature>
<evidence type="ECO:0000259" key="13">
    <source>
        <dbReference type="Pfam" id="PF00520"/>
    </source>
</evidence>
<evidence type="ECO:0000256" key="10">
    <source>
        <dbReference type="ARBA" id="ARBA00023136"/>
    </source>
</evidence>
<evidence type="ECO:0000256" key="12">
    <source>
        <dbReference type="SAM" id="Phobius"/>
    </source>
</evidence>
<evidence type="ECO:0000256" key="8">
    <source>
        <dbReference type="ARBA" id="ARBA00022989"/>
    </source>
</evidence>
<keyword evidence="8 12" id="KW-1133">Transmembrane helix</keyword>
<feature type="transmembrane region" description="Helical" evidence="12">
    <location>
        <begin position="22"/>
        <end position="41"/>
    </location>
</feature>
<keyword evidence="11 14" id="KW-0407">Ion channel</keyword>
<evidence type="ECO:0000256" key="7">
    <source>
        <dbReference type="ARBA" id="ARBA00022958"/>
    </source>
</evidence>
<dbReference type="GO" id="GO:0001508">
    <property type="term" value="P:action potential"/>
    <property type="evidence" value="ECO:0007669"/>
    <property type="project" value="TreeGrafter"/>
</dbReference>
<evidence type="ECO:0000313" key="14">
    <source>
        <dbReference type="EMBL" id="QDV75939.1"/>
    </source>
</evidence>
<accession>A0A518KDV1</accession>
<dbReference type="EMBL" id="CP036349">
    <property type="protein sequence ID" value="QDV75939.1"/>
    <property type="molecule type" value="Genomic_DNA"/>
</dbReference>
<feature type="transmembrane region" description="Helical" evidence="12">
    <location>
        <begin position="48"/>
        <end position="70"/>
    </location>
</feature>
<dbReference type="GO" id="GO:0005249">
    <property type="term" value="F:voltage-gated potassium channel activity"/>
    <property type="evidence" value="ECO:0007669"/>
    <property type="project" value="InterPro"/>
</dbReference>
<keyword evidence="15" id="KW-1185">Reference proteome</keyword>
<dbReference type="AlphaFoldDB" id="A0A518KDV1"/>
<protein>
    <submittedName>
        <fullName evidence="14">Cyclic nucleotide-gated potassium channel</fullName>
    </submittedName>
</protein>
<dbReference type="Pfam" id="PF00520">
    <property type="entry name" value="Ion_trans"/>
    <property type="match status" value="1"/>
</dbReference>
<name>A0A518KDV1_9BACT</name>
<comment type="subcellular location">
    <subcellularLocation>
        <location evidence="1">Membrane</location>
        <topology evidence="1">Multi-pass membrane protein</topology>
    </subcellularLocation>
</comment>
<keyword evidence="2" id="KW-0813">Transport</keyword>
<dbReference type="InterPro" id="IPR005821">
    <property type="entry name" value="Ion_trans_dom"/>
</dbReference>
<feature type="transmembrane region" description="Helical" evidence="12">
    <location>
        <begin position="141"/>
        <end position="159"/>
    </location>
</feature>
<evidence type="ECO:0000256" key="9">
    <source>
        <dbReference type="ARBA" id="ARBA00023065"/>
    </source>
</evidence>
<dbReference type="PANTHER" id="PTHR11537">
    <property type="entry name" value="VOLTAGE-GATED POTASSIUM CHANNEL"/>
    <property type="match status" value="1"/>
</dbReference>
<proteinExistence type="predicted"/>
<evidence type="ECO:0000313" key="15">
    <source>
        <dbReference type="Proteomes" id="UP000316426"/>
    </source>
</evidence>
<sequence length="212" mass="23594">MITFAIETLPTLSPSWRHALEVFEAVTVTVFAMEYLLRLFVASRPIKYATSFFGVIDFLAIAPALLGIAFDGRTIRALRLVRLLRLFKLARYNAAVRRLHLALKIAWEELVLFLAVALILFFVAAAGIYQFEHEAQPEAFASIFHSLWWAVVTLTTVGYGDVYPITVGGRVFTFFVLLVGLGVVAAPTAMVASALTRARQIEDDREIEEVGV</sequence>
<dbReference type="PANTHER" id="PTHR11537:SF254">
    <property type="entry name" value="POTASSIUM VOLTAGE-GATED CHANNEL PROTEIN SHAB"/>
    <property type="match status" value="1"/>
</dbReference>
<dbReference type="Gene3D" id="1.10.287.70">
    <property type="match status" value="1"/>
</dbReference>
<evidence type="ECO:0000256" key="3">
    <source>
        <dbReference type="ARBA" id="ARBA00022538"/>
    </source>
</evidence>
<organism evidence="14 15">
    <name type="scientific">Botrimarina mediterranea</name>
    <dbReference type="NCBI Taxonomy" id="2528022"/>
    <lineage>
        <taxon>Bacteria</taxon>
        <taxon>Pseudomonadati</taxon>
        <taxon>Planctomycetota</taxon>
        <taxon>Planctomycetia</taxon>
        <taxon>Pirellulales</taxon>
        <taxon>Lacipirellulaceae</taxon>
        <taxon>Botrimarina</taxon>
    </lineage>
</organism>
<dbReference type="SUPFAM" id="SSF81324">
    <property type="entry name" value="Voltage-gated potassium channels"/>
    <property type="match status" value="1"/>
</dbReference>
<dbReference type="GO" id="GO:0008076">
    <property type="term" value="C:voltage-gated potassium channel complex"/>
    <property type="evidence" value="ECO:0007669"/>
    <property type="project" value="InterPro"/>
</dbReference>
<keyword evidence="10 12" id="KW-0472">Membrane</keyword>
<keyword evidence="4 12" id="KW-0812">Transmembrane</keyword>
<dbReference type="Proteomes" id="UP000316426">
    <property type="component" value="Chromosome"/>
</dbReference>
<keyword evidence="3" id="KW-0633">Potassium transport</keyword>
<keyword evidence="6" id="KW-0851">Voltage-gated channel</keyword>
<feature type="transmembrane region" description="Helical" evidence="12">
    <location>
        <begin position="110"/>
        <end position="129"/>
    </location>
</feature>
<keyword evidence="7" id="KW-0630">Potassium</keyword>
<dbReference type="KEGG" id="bmei:Spa11_41620"/>
<dbReference type="PRINTS" id="PR00169">
    <property type="entry name" value="KCHANNEL"/>
</dbReference>
<evidence type="ECO:0000256" key="1">
    <source>
        <dbReference type="ARBA" id="ARBA00004141"/>
    </source>
</evidence>
<dbReference type="Gene3D" id="1.20.120.350">
    <property type="entry name" value="Voltage-gated potassium channels. Chain C"/>
    <property type="match status" value="1"/>
</dbReference>
<feature type="transmembrane region" description="Helical" evidence="12">
    <location>
        <begin position="171"/>
        <end position="195"/>
    </location>
</feature>
<keyword evidence="5" id="KW-0631">Potassium channel</keyword>
<evidence type="ECO:0000256" key="5">
    <source>
        <dbReference type="ARBA" id="ARBA00022826"/>
    </source>
</evidence>